<organism evidence="1 2">
    <name type="scientific">Tannerella sp. oral taxon BU063 isolate Cell 2</name>
    <dbReference type="NCBI Taxonomy" id="1411148"/>
    <lineage>
        <taxon>Bacteria</taxon>
        <taxon>Pseudomonadati</taxon>
        <taxon>Bacteroidota</taxon>
        <taxon>Bacteroidia</taxon>
        <taxon>Bacteroidales</taxon>
        <taxon>Tannerellaceae</taxon>
        <taxon>Tannerella</taxon>
    </lineage>
</organism>
<accession>W2C5K4</accession>
<comment type="caution">
    <text evidence="1">The sequence shown here is derived from an EMBL/GenBank/DDBJ whole genome shotgun (WGS) entry which is preliminary data.</text>
</comment>
<gene>
    <name evidence="1" type="ORF">N425_08285</name>
</gene>
<dbReference type="AlphaFoldDB" id="W2C5K4"/>
<dbReference type="PATRIC" id="fig|1411148.3.peg.1293"/>
<proteinExistence type="predicted"/>
<dbReference type="Proteomes" id="UP000018837">
    <property type="component" value="Unassembled WGS sequence"/>
</dbReference>
<evidence type="ECO:0000313" key="1">
    <source>
        <dbReference type="EMBL" id="ETK01716.1"/>
    </source>
</evidence>
<dbReference type="EMBL" id="AYUF01000459">
    <property type="protein sequence ID" value="ETK01716.1"/>
    <property type="molecule type" value="Genomic_DNA"/>
</dbReference>
<dbReference type="PROSITE" id="PS51257">
    <property type="entry name" value="PROKAR_LIPOPROTEIN"/>
    <property type="match status" value="1"/>
</dbReference>
<evidence type="ECO:0000313" key="2">
    <source>
        <dbReference type="Proteomes" id="UP000018837"/>
    </source>
</evidence>
<sequence length="195" mass="22366">MKAKFILWFSVLFLLLMVATGCEKEHSVSMPNTDKVAAIFELSYGQHKRIIYGKNEKIEISLQNVIDSVTVNCALADFQKPEDMLSVRTHAYLRINKSAELVKVSSKPCGAIDYRKDGDDIQDVVRYINEEIIETPAYKSDSSYFLQPFVMLFGEGTSIQNTSLRIYMAKSYPNLFEMRNAQLKDYKFIFILTSQ</sequence>
<reference evidence="1 2" key="1">
    <citation type="submission" date="2013-11" db="EMBL/GenBank/DDBJ databases">
        <title>Single cell genomics of uncultured Tannerella BU063 (oral taxon 286).</title>
        <authorList>
            <person name="Beall C.J."/>
            <person name="Campbell A.G."/>
            <person name="Griffen A.L."/>
            <person name="Podar M."/>
            <person name="Leys E.J."/>
        </authorList>
    </citation>
    <scope>NUCLEOTIDE SEQUENCE [LARGE SCALE GENOMIC DNA]</scope>
    <source>
        <strain evidence="1">Cell 2</strain>
    </source>
</reference>
<name>W2C5K4_9BACT</name>
<protein>
    <submittedName>
        <fullName evidence="1">Uncharacterized protein</fullName>
    </submittedName>
</protein>